<comment type="similarity">
    <text evidence="2">Belongs to the bacterial solute-binding protein SsuA/TauA family.</text>
</comment>
<dbReference type="Pfam" id="PF13379">
    <property type="entry name" value="NMT1_2"/>
    <property type="match status" value="1"/>
</dbReference>
<proteinExistence type="inferred from homology"/>
<dbReference type="PROSITE" id="PS51257">
    <property type="entry name" value="PROKAR_LIPOPROTEIN"/>
    <property type="match status" value="1"/>
</dbReference>
<protein>
    <submittedName>
        <fullName evidence="4">Nitrate ABC transporter substrate-binding protein</fullName>
    </submittedName>
</protein>
<evidence type="ECO:0000256" key="2">
    <source>
        <dbReference type="ARBA" id="ARBA00010742"/>
    </source>
</evidence>
<evidence type="ECO:0000256" key="1">
    <source>
        <dbReference type="ARBA" id="ARBA00004418"/>
    </source>
</evidence>
<organism evidence="4 5">
    <name type="scientific">Cuspidothrix issatschenkoi CHARLIE-1</name>
    <dbReference type="NCBI Taxonomy" id="2052836"/>
    <lineage>
        <taxon>Bacteria</taxon>
        <taxon>Bacillati</taxon>
        <taxon>Cyanobacteriota</taxon>
        <taxon>Cyanophyceae</taxon>
        <taxon>Nostocales</taxon>
        <taxon>Aphanizomenonaceae</taxon>
        <taxon>Cuspidothrix</taxon>
    </lineage>
</organism>
<comment type="caution">
    <text evidence="4">The sequence shown here is derived from an EMBL/GenBank/DDBJ whole genome shotgun (WGS) entry which is preliminary data.</text>
</comment>
<gene>
    <name evidence="4" type="ORF">CUN59_18710</name>
</gene>
<reference evidence="4 5" key="1">
    <citation type="submission" date="2018-02" db="EMBL/GenBank/DDBJ databases">
        <title>Discovery of a pederin family compound in a non-symbiotic bloom-forming cyanobacterium.</title>
        <authorList>
            <person name="Kust A."/>
            <person name="Mares J."/>
            <person name="Jokela J."/>
            <person name="Urajova P."/>
            <person name="Hajek J."/>
            <person name="Saurav K."/>
            <person name="Voracova K."/>
            <person name="Fewer D.P."/>
            <person name="Haapaniemi E."/>
            <person name="Permi P."/>
            <person name="Rehakova K."/>
            <person name="Sivonen K."/>
            <person name="Hrouzek P."/>
        </authorList>
    </citation>
    <scope>NUCLEOTIDE SEQUENCE [LARGE SCALE GENOMIC DNA]</scope>
    <source>
        <strain evidence="4 5">CHARLIE-1</strain>
    </source>
</reference>
<name>A0A2S6CQ55_9CYAN</name>
<evidence type="ECO:0000313" key="4">
    <source>
        <dbReference type="EMBL" id="PPJ61841.1"/>
    </source>
</evidence>
<dbReference type="OrthoDB" id="9815602at2"/>
<accession>A0A2S6CQ55</accession>
<dbReference type="SUPFAM" id="SSF53850">
    <property type="entry name" value="Periplasmic binding protein-like II"/>
    <property type="match status" value="1"/>
</dbReference>
<dbReference type="AlphaFoldDB" id="A0A2S6CQ55"/>
<dbReference type="Proteomes" id="UP000239589">
    <property type="component" value="Unassembled WGS sequence"/>
</dbReference>
<sequence length="327" mass="36078">MSKLLRYITIFIITTSLLFACQGSKMTQMKRSPLKVAFINFIGYNSAIIAQKKGFFQAQGVEVELKYDIKFAQLQQADFSAGKYDGIGITLGSFIILSAKNPDMQAVMVVDETNGADVVVAQPDIKTVADLKGKNLGALLGSFSEVFVTQMLKTANLTNEDVNLVKVEASEIPPNLKNNTIQAGHTWEPYLSDALNSGGHIIFTSKQTPGLILDLVVFRGNIIRDRPQDIRSFVQAWLQAATYWENNIEEGNAIISKALNIPINKLSLGGIKLTNLAENQQLFQFNSSNSIYKTAKIYADFFIGTGNVTRIPEIKTLFNSSFFNPLS</sequence>
<dbReference type="Gene3D" id="3.40.190.10">
    <property type="entry name" value="Periplasmic binding protein-like II"/>
    <property type="match status" value="2"/>
</dbReference>
<dbReference type="RefSeq" id="WP_104389256.1">
    <property type="nucleotide sequence ID" value="NZ_PGEM01000166.1"/>
</dbReference>
<evidence type="ECO:0000256" key="3">
    <source>
        <dbReference type="ARBA" id="ARBA00022729"/>
    </source>
</evidence>
<dbReference type="GO" id="GO:0042597">
    <property type="term" value="C:periplasmic space"/>
    <property type="evidence" value="ECO:0007669"/>
    <property type="project" value="UniProtKB-SubCell"/>
</dbReference>
<keyword evidence="3" id="KW-0732">Signal</keyword>
<evidence type="ECO:0000313" key="5">
    <source>
        <dbReference type="Proteomes" id="UP000239589"/>
    </source>
</evidence>
<dbReference type="EMBL" id="PGEM01000166">
    <property type="protein sequence ID" value="PPJ61841.1"/>
    <property type="molecule type" value="Genomic_DNA"/>
</dbReference>
<dbReference type="PANTHER" id="PTHR30024">
    <property type="entry name" value="ALIPHATIC SULFONATES-BINDING PROTEIN-RELATED"/>
    <property type="match status" value="1"/>
</dbReference>
<keyword evidence="5" id="KW-1185">Reference proteome</keyword>
<dbReference type="PANTHER" id="PTHR30024:SF47">
    <property type="entry name" value="TAURINE-BINDING PERIPLASMIC PROTEIN"/>
    <property type="match status" value="1"/>
</dbReference>
<comment type="subcellular location">
    <subcellularLocation>
        <location evidence="1">Periplasm</location>
    </subcellularLocation>
</comment>